<keyword evidence="8" id="KW-1185">Reference proteome</keyword>
<evidence type="ECO:0000256" key="1">
    <source>
        <dbReference type="ARBA" id="ARBA00004442"/>
    </source>
</evidence>
<name>A0A4U0GQP0_9SPHI</name>
<proteinExistence type="inferred from homology"/>
<organism evidence="7 8">
    <name type="scientific">Sphingobacterium alkalisoli</name>
    <dbReference type="NCBI Taxonomy" id="1874115"/>
    <lineage>
        <taxon>Bacteria</taxon>
        <taxon>Pseudomonadati</taxon>
        <taxon>Bacteroidota</taxon>
        <taxon>Sphingobacteriia</taxon>
        <taxon>Sphingobacteriales</taxon>
        <taxon>Sphingobacteriaceae</taxon>
        <taxon>Sphingobacterium</taxon>
    </lineage>
</organism>
<reference evidence="7 8" key="1">
    <citation type="submission" date="2019-04" db="EMBL/GenBank/DDBJ databases">
        <title>Sphingobacterium olei sp. nov., isolated from oil-contaminated soil.</title>
        <authorList>
            <person name="Liu B."/>
        </authorList>
    </citation>
    <scope>NUCLEOTIDE SEQUENCE [LARGE SCALE GENOMIC DNA]</scope>
    <source>
        <strain evidence="7 8">Y3L14</strain>
    </source>
</reference>
<accession>A0A4U0GQP0</accession>
<evidence type="ECO:0000256" key="4">
    <source>
        <dbReference type="ARBA" id="ARBA00023136"/>
    </source>
</evidence>
<evidence type="ECO:0000313" key="7">
    <source>
        <dbReference type="EMBL" id="TJY61260.1"/>
    </source>
</evidence>
<evidence type="ECO:0000256" key="2">
    <source>
        <dbReference type="ARBA" id="ARBA00006275"/>
    </source>
</evidence>
<evidence type="ECO:0000256" key="5">
    <source>
        <dbReference type="ARBA" id="ARBA00023237"/>
    </source>
</evidence>
<dbReference type="GO" id="GO:0009279">
    <property type="term" value="C:cell outer membrane"/>
    <property type="evidence" value="ECO:0007669"/>
    <property type="project" value="UniProtKB-SubCell"/>
</dbReference>
<keyword evidence="4" id="KW-0472">Membrane</keyword>
<feature type="domain" description="RagB/SusD" evidence="6">
    <location>
        <begin position="396"/>
        <end position="511"/>
    </location>
</feature>
<dbReference type="CDD" id="cd08977">
    <property type="entry name" value="SusD"/>
    <property type="match status" value="1"/>
</dbReference>
<dbReference type="Gene3D" id="1.25.40.390">
    <property type="match status" value="1"/>
</dbReference>
<evidence type="ECO:0000313" key="8">
    <source>
        <dbReference type="Proteomes" id="UP000309872"/>
    </source>
</evidence>
<evidence type="ECO:0000256" key="3">
    <source>
        <dbReference type="ARBA" id="ARBA00022729"/>
    </source>
</evidence>
<dbReference type="OrthoDB" id="9773740at2"/>
<keyword evidence="5" id="KW-0998">Cell outer membrane</keyword>
<dbReference type="EMBL" id="SUKA01000010">
    <property type="protein sequence ID" value="TJY61260.1"/>
    <property type="molecule type" value="Genomic_DNA"/>
</dbReference>
<dbReference type="InterPro" id="IPR011990">
    <property type="entry name" value="TPR-like_helical_dom_sf"/>
</dbReference>
<dbReference type="Proteomes" id="UP000309872">
    <property type="component" value="Unassembled WGS sequence"/>
</dbReference>
<comment type="caution">
    <text evidence="7">The sequence shown here is derived from an EMBL/GenBank/DDBJ whole genome shotgun (WGS) entry which is preliminary data.</text>
</comment>
<comment type="subcellular location">
    <subcellularLocation>
        <location evidence="1">Cell outer membrane</location>
    </subcellularLocation>
</comment>
<evidence type="ECO:0000259" key="6">
    <source>
        <dbReference type="Pfam" id="PF07980"/>
    </source>
</evidence>
<comment type="similarity">
    <text evidence="2">Belongs to the SusD family.</text>
</comment>
<keyword evidence="3" id="KW-0732">Signal</keyword>
<dbReference type="InterPro" id="IPR012944">
    <property type="entry name" value="SusD_RagB_dom"/>
</dbReference>
<sequence length="512" mass="58143">MFKSTYSKLFMALIGLLTVVSSCTKSLDAPSLEVAGEKLHWRSISDSKSGLIGIYGLMRAALVSNNGHWIYGDVRGGDFSVYSRGDLTAVKENKLNASFPVIEKLSSWQRFYAVINAASVFIEKAPQVLQHDTRYTETNLKMDIAQARALRAFAYFYMVRVWGDVPLLTKSFDNGSFEEVDIKEAEVVLNYAEKELTECLEDLPYRYGSIVDRYYGETPVNWEKVLFNKISAYAVLSHIAAWQGKYIDVAAYTKFILDNYESANITRLTEIAAGGSGVRGLTGNYGIFSNNFAFGQIVNFSSAYVYGEATSSGHMEQLTLAQPVVNKEFPDIYVDKSLITDLFEDLNDKRFGVDTISGLYKTNYFLNFTNEIPIFNKIRILRDGVTDGNYAVFGSNLVFTRLEEIHLLRAEALAVLGNRLPAIEQLNIIKSLRGIENYSVLSTESLIDEIFQERRRELMGEGWRFYDLVRYHKIKNDDLEFLNLINKKGIFWPIATDVLNRNSKLAQNQYWN</sequence>
<protein>
    <submittedName>
        <fullName evidence="7">RagB/SusD family nutrient uptake outer membrane protein</fullName>
    </submittedName>
</protein>
<dbReference type="AlphaFoldDB" id="A0A4U0GQP0"/>
<dbReference type="Pfam" id="PF07980">
    <property type="entry name" value="SusD_RagB"/>
    <property type="match status" value="1"/>
</dbReference>
<gene>
    <name evidence="7" type="ORF">FAZ19_21815</name>
</gene>
<dbReference type="PROSITE" id="PS51257">
    <property type="entry name" value="PROKAR_LIPOPROTEIN"/>
    <property type="match status" value="1"/>
</dbReference>
<dbReference type="SUPFAM" id="SSF48452">
    <property type="entry name" value="TPR-like"/>
    <property type="match status" value="1"/>
</dbReference>